<dbReference type="GO" id="GO:0000076">
    <property type="term" value="P:DNA replication checkpoint signaling"/>
    <property type="evidence" value="ECO:0007669"/>
    <property type="project" value="TreeGrafter"/>
</dbReference>
<reference evidence="8" key="3">
    <citation type="submission" date="2025-09" db="UniProtKB">
        <authorList>
            <consortium name="Ensembl"/>
        </authorList>
    </citation>
    <scope>IDENTIFICATION</scope>
</reference>
<dbReference type="InParanoid" id="A0A673BF00"/>
<feature type="region of interest" description="Disordered" evidence="5">
    <location>
        <begin position="950"/>
        <end position="1023"/>
    </location>
</feature>
<sequence length="1248" mass="144467">MDVFIMNCELLATCSALGYLEGDIYHKESDCLESVKDLIRYLRHEDDTRDVRQHLGAGQIHRLLILPLFCSLRLMVNLTQPALLCFGKVPDDLVFRHNFLQVTSHLQSYKEAFASEKVFEILSETLYNLLQLDWEQRQEEDNLLIERILLLVRNVLHVPADPCEEKRVDDDASIHDRLLWAIHMSGFDDLIKFLASAQSEQQWSMHVLEIISLMFRDQTPEVLVSAGHARSAEEKQRDCQELEALRQREQAAKRSRTFQRGTRHSRFGGSYVVQGLKSIGDKDVIYHRNIHNFKNYTHDTGKAVRRVPKRNRQAQESKDKRRSALNVRLFLREFCVDFLENCYNHLMYLVKESLIREQTQQHDETYYLWALSFFMAFNRGNDFRADLVSETMSIRAFHFMERNITNYYEMILTDRKEATSWSRRMHLALKAYQELLLTVNEMDRSPDESIRQSSNVIKSNIFYLMEYREIFLTLLRKYDETRQPQSYLKDLVETTHLFLRMLERFCKGRKNMMVQRKKVKRKKPQVEKKTSASEMTPEALAETWKIVEEELRATGFQLSESLTESIVPFDATSETPLEEQRTEVMVRIQDTLLARRGPEALGLLRAARELWPEGNVFGSADVEPEEELELLKQIIYANLPRSSPPEPVEDEDDTAEFEEEELESIQISEKEFKFQDFIKKFANPTVVRPYLLLMKTYSKNTPHTNHCIVRMLHRLGVDLKMDALLYQLSVFHIFNKILCDPAATAYKELVTFAKYVLNRFFSVAAKNDKAYVELLFWKNVGAVREMTEGYSKDGAGKKPAWTEEEEEELRRLYEEHCHSDVPDIVETLLPLLSNSNRNRRQVVVQLVHMGLVGSAKELKKPKKGTNIVLWTEEQEEELQMLFEEFRDSDDVLGNILKKITAKRSRARVVDKLLSMGLVSERRELYKKRSRSAPGKSTGKGMTEEEFLAELTQDFPEDAVDRYEDEDDDDDEEEEVEDESEESEEEEDQEKQSQNSGRRSQSMHSTAERRLDIGSMVNALRQEGMSGPMSWVQNCLNKTANDREKDGLSQPVPLVPLAEENEDAMENKSFQKLLRKLGMRPPANEQESFWRIPAKLSPSQLRSAAAALNPTEDKPAGVEEPEGHGSLTGDPQEEQVSSDQRAQALRALLLKRKRKHHITEDTGTYCAFWASSQVTQLITAFSKKTSAKKSRVLDDDDDDDDDDEENGDDSTTVMAMDTSGDIDSDGEDISAPVKRKRKMVLIDEEDDEE</sequence>
<feature type="compositionally biased region" description="Acidic residues" evidence="5">
    <location>
        <begin position="1193"/>
        <end position="1207"/>
    </location>
</feature>
<comment type="subcellular location">
    <subcellularLocation>
        <location evidence="1">Nucleus</location>
    </subcellularLocation>
</comment>
<comment type="similarity">
    <text evidence="2">Belongs to the timeless family.</text>
</comment>
<keyword evidence="3" id="KW-0539">Nucleus</keyword>
<evidence type="ECO:0000259" key="6">
    <source>
        <dbReference type="Pfam" id="PF04821"/>
    </source>
</evidence>
<feature type="region of interest" description="Disordered" evidence="5">
    <location>
        <begin position="1182"/>
        <end position="1248"/>
    </location>
</feature>
<proteinExistence type="inferred from homology"/>
<evidence type="ECO:0000259" key="7">
    <source>
        <dbReference type="Pfam" id="PF05029"/>
    </source>
</evidence>
<evidence type="ECO:0000256" key="5">
    <source>
        <dbReference type="SAM" id="MobiDB-lite"/>
    </source>
</evidence>
<dbReference type="Ensembl" id="ENSSORT00005041374.1">
    <property type="protein sequence ID" value="ENSSORP00005040335.1"/>
    <property type="gene ID" value="ENSSORG00005018825.1"/>
</dbReference>
<feature type="region of interest" description="Disordered" evidence="5">
    <location>
        <begin position="1100"/>
        <end position="1140"/>
    </location>
</feature>
<evidence type="ECO:0000256" key="4">
    <source>
        <dbReference type="ARBA" id="ARBA00023306"/>
    </source>
</evidence>
<feature type="domain" description="Timeless N-terminal" evidence="6">
    <location>
        <begin position="25"/>
        <end position="273"/>
    </location>
</feature>
<reference evidence="8" key="1">
    <citation type="submission" date="2019-06" db="EMBL/GenBank/DDBJ databases">
        <authorList>
            <consortium name="Wellcome Sanger Institute Data Sharing"/>
        </authorList>
    </citation>
    <scope>NUCLEOTIDE SEQUENCE [LARGE SCALE GENOMIC DNA]</scope>
</reference>
<dbReference type="PANTHER" id="PTHR22940">
    <property type="entry name" value="TIMEOUT/TIMELESS-2"/>
    <property type="match status" value="1"/>
</dbReference>
<evidence type="ECO:0000256" key="2">
    <source>
        <dbReference type="ARBA" id="ARBA00008174"/>
    </source>
</evidence>
<keyword evidence="9" id="KW-1185">Reference proteome</keyword>
<dbReference type="GO" id="GO:0048511">
    <property type="term" value="P:rhythmic process"/>
    <property type="evidence" value="ECO:0007669"/>
    <property type="project" value="UniProtKB-KW"/>
</dbReference>
<dbReference type="Pfam" id="PF26019">
    <property type="entry name" value="HTH_TIMELESS"/>
    <property type="match status" value="2"/>
</dbReference>
<feature type="region of interest" description="Disordered" evidence="5">
    <location>
        <begin position="924"/>
        <end position="943"/>
    </location>
</feature>
<evidence type="ECO:0000256" key="1">
    <source>
        <dbReference type="ARBA" id="ARBA00004123"/>
    </source>
</evidence>
<reference evidence="8" key="2">
    <citation type="submission" date="2025-08" db="UniProtKB">
        <authorList>
            <consortium name="Ensembl"/>
        </authorList>
    </citation>
    <scope>IDENTIFICATION</scope>
</reference>
<protein>
    <submittedName>
        <fullName evidence="8">Timeless circadian clock</fullName>
    </submittedName>
</protein>
<dbReference type="GO" id="GO:0031298">
    <property type="term" value="C:replication fork protection complex"/>
    <property type="evidence" value="ECO:0007669"/>
    <property type="project" value="TreeGrafter"/>
</dbReference>
<feature type="compositionally biased region" description="Acidic residues" evidence="5">
    <location>
        <begin position="954"/>
        <end position="988"/>
    </location>
</feature>
<dbReference type="GO" id="GO:0043111">
    <property type="term" value="P:replication fork arrest"/>
    <property type="evidence" value="ECO:0007669"/>
    <property type="project" value="TreeGrafter"/>
</dbReference>
<dbReference type="PANTHER" id="PTHR22940:SF4">
    <property type="entry name" value="PROTEIN TIMELESS HOMOLOG"/>
    <property type="match status" value="1"/>
</dbReference>
<feature type="domain" description="Timeless C-terminal" evidence="7">
    <location>
        <begin position="1016"/>
        <end position="1101"/>
    </location>
</feature>
<dbReference type="Pfam" id="PF05029">
    <property type="entry name" value="TIMELESS_C"/>
    <property type="match status" value="1"/>
</dbReference>
<dbReference type="GO" id="GO:0006281">
    <property type="term" value="P:DNA repair"/>
    <property type="evidence" value="ECO:0007669"/>
    <property type="project" value="TreeGrafter"/>
</dbReference>
<dbReference type="Pfam" id="PF04821">
    <property type="entry name" value="TIMELESS"/>
    <property type="match status" value="1"/>
</dbReference>
<organism evidence="8 9">
    <name type="scientific">Sphaeramia orbicularis</name>
    <name type="common">orbiculate cardinalfish</name>
    <dbReference type="NCBI Taxonomy" id="375764"/>
    <lineage>
        <taxon>Eukaryota</taxon>
        <taxon>Metazoa</taxon>
        <taxon>Chordata</taxon>
        <taxon>Craniata</taxon>
        <taxon>Vertebrata</taxon>
        <taxon>Euteleostomi</taxon>
        <taxon>Actinopterygii</taxon>
        <taxon>Neopterygii</taxon>
        <taxon>Teleostei</taxon>
        <taxon>Neoteleostei</taxon>
        <taxon>Acanthomorphata</taxon>
        <taxon>Gobiaria</taxon>
        <taxon>Kurtiformes</taxon>
        <taxon>Apogonoidei</taxon>
        <taxon>Apogonidae</taxon>
        <taxon>Apogoninae</taxon>
        <taxon>Sphaeramia</taxon>
    </lineage>
</organism>
<name>A0A673BF00_9TELE</name>
<dbReference type="GO" id="GO:0003677">
    <property type="term" value="F:DNA binding"/>
    <property type="evidence" value="ECO:0007669"/>
    <property type="project" value="TreeGrafter"/>
</dbReference>
<evidence type="ECO:0000313" key="9">
    <source>
        <dbReference type="Proteomes" id="UP000472271"/>
    </source>
</evidence>
<feature type="compositionally biased region" description="Polar residues" evidence="5">
    <location>
        <begin position="991"/>
        <end position="1004"/>
    </location>
</feature>
<evidence type="ECO:0000313" key="8">
    <source>
        <dbReference type="Ensembl" id="ENSSORP00005040335.1"/>
    </source>
</evidence>
<accession>A0A673BF00</accession>
<dbReference type="Proteomes" id="UP000472271">
    <property type="component" value="Chromosome 5"/>
</dbReference>
<gene>
    <name evidence="8" type="primary">timeless</name>
</gene>
<dbReference type="InterPro" id="IPR007725">
    <property type="entry name" value="TIMELESS_C"/>
</dbReference>
<evidence type="ECO:0000256" key="3">
    <source>
        <dbReference type="ARBA" id="ARBA00023242"/>
    </source>
</evidence>
<feature type="compositionally biased region" description="Basic and acidic residues" evidence="5">
    <location>
        <begin position="1110"/>
        <end position="1122"/>
    </location>
</feature>
<dbReference type="InterPro" id="IPR044998">
    <property type="entry name" value="Timeless"/>
</dbReference>
<dbReference type="InterPro" id="IPR006906">
    <property type="entry name" value="Timeless_N"/>
</dbReference>
<keyword evidence="4" id="KW-0131">Cell cycle</keyword>
<dbReference type="AlphaFoldDB" id="A0A673BF00"/>